<name>A0AAV0I215_9ROSI</name>
<feature type="region of interest" description="Disordered" evidence="1">
    <location>
        <begin position="35"/>
        <end position="93"/>
    </location>
</feature>
<protein>
    <submittedName>
        <fullName evidence="2">Uncharacterized protein</fullName>
    </submittedName>
</protein>
<evidence type="ECO:0000313" key="3">
    <source>
        <dbReference type="Proteomes" id="UP001154282"/>
    </source>
</evidence>
<feature type="compositionally biased region" description="Polar residues" evidence="1">
    <location>
        <begin position="74"/>
        <end position="84"/>
    </location>
</feature>
<dbReference type="EMBL" id="CAMGYJ010000003">
    <property type="protein sequence ID" value="CAI0391263.1"/>
    <property type="molecule type" value="Genomic_DNA"/>
</dbReference>
<gene>
    <name evidence="2" type="ORF">LITE_LOCUS7091</name>
</gene>
<dbReference type="Proteomes" id="UP001154282">
    <property type="component" value="Unassembled WGS sequence"/>
</dbReference>
<dbReference type="AlphaFoldDB" id="A0AAV0I215"/>
<accession>A0AAV0I215</accession>
<feature type="non-terminal residue" evidence="2">
    <location>
        <position position="1"/>
    </location>
</feature>
<keyword evidence="3" id="KW-1185">Reference proteome</keyword>
<sequence>ILVASVGCTIFSAAFCSHQCSLSSLIFSLLISRSTTHMPPSSKSRKRKGRINGNLFGEPMSRPVSSASEDKIPQTESPRLNILTTAARRHHLD</sequence>
<comment type="caution">
    <text evidence="2">The sequence shown here is derived from an EMBL/GenBank/DDBJ whole genome shotgun (WGS) entry which is preliminary data.</text>
</comment>
<proteinExistence type="predicted"/>
<evidence type="ECO:0000313" key="2">
    <source>
        <dbReference type="EMBL" id="CAI0391263.1"/>
    </source>
</evidence>
<organism evidence="2 3">
    <name type="scientific">Linum tenue</name>
    <dbReference type="NCBI Taxonomy" id="586396"/>
    <lineage>
        <taxon>Eukaryota</taxon>
        <taxon>Viridiplantae</taxon>
        <taxon>Streptophyta</taxon>
        <taxon>Embryophyta</taxon>
        <taxon>Tracheophyta</taxon>
        <taxon>Spermatophyta</taxon>
        <taxon>Magnoliopsida</taxon>
        <taxon>eudicotyledons</taxon>
        <taxon>Gunneridae</taxon>
        <taxon>Pentapetalae</taxon>
        <taxon>rosids</taxon>
        <taxon>fabids</taxon>
        <taxon>Malpighiales</taxon>
        <taxon>Linaceae</taxon>
        <taxon>Linum</taxon>
    </lineage>
</organism>
<evidence type="ECO:0000256" key="1">
    <source>
        <dbReference type="SAM" id="MobiDB-lite"/>
    </source>
</evidence>
<reference evidence="2" key="1">
    <citation type="submission" date="2022-08" db="EMBL/GenBank/DDBJ databases">
        <authorList>
            <person name="Gutierrez-Valencia J."/>
        </authorList>
    </citation>
    <scope>NUCLEOTIDE SEQUENCE</scope>
</reference>